<dbReference type="Proteomes" id="UP001652740">
    <property type="component" value="Unplaced"/>
</dbReference>
<feature type="domain" description="Reverse transcriptase" evidence="3">
    <location>
        <begin position="456"/>
        <end position="634"/>
    </location>
</feature>
<evidence type="ECO:0000256" key="2">
    <source>
        <dbReference type="SAM" id="MobiDB-lite"/>
    </source>
</evidence>
<dbReference type="Gene3D" id="1.10.340.70">
    <property type="match status" value="1"/>
</dbReference>
<feature type="compositionally biased region" description="Polar residues" evidence="2">
    <location>
        <begin position="1252"/>
        <end position="1268"/>
    </location>
</feature>
<dbReference type="PROSITE" id="PS50878">
    <property type="entry name" value="RT_POL"/>
    <property type="match status" value="1"/>
</dbReference>
<dbReference type="SUPFAM" id="SSF56672">
    <property type="entry name" value="DNA/RNA polymerases"/>
    <property type="match status" value="1"/>
</dbReference>
<name>A0ABM3MJ04_GALME</name>
<dbReference type="Pfam" id="PF17919">
    <property type="entry name" value="RT_RNaseH_2"/>
    <property type="match status" value="1"/>
</dbReference>
<dbReference type="PANTHER" id="PTHR37984:SF12">
    <property type="entry name" value="RIBONUCLEASE H"/>
    <property type="match status" value="1"/>
</dbReference>
<dbReference type="InterPro" id="IPR041588">
    <property type="entry name" value="Integrase_H2C2"/>
</dbReference>
<evidence type="ECO:0000313" key="6">
    <source>
        <dbReference type="RefSeq" id="XP_052751366.1"/>
    </source>
</evidence>
<dbReference type="PROSITE" id="PS50994">
    <property type="entry name" value="INTEGRASE"/>
    <property type="match status" value="1"/>
</dbReference>
<dbReference type="InterPro" id="IPR000477">
    <property type="entry name" value="RT_dom"/>
</dbReference>
<dbReference type="SUPFAM" id="SSF50630">
    <property type="entry name" value="Acid proteases"/>
    <property type="match status" value="1"/>
</dbReference>
<evidence type="ECO:0000313" key="5">
    <source>
        <dbReference type="Proteomes" id="UP001652740"/>
    </source>
</evidence>
<gene>
    <name evidence="6" type="primary">LOC128200802</name>
</gene>
<dbReference type="CDD" id="cd01647">
    <property type="entry name" value="RT_LTR"/>
    <property type="match status" value="1"/>
</dbReference>
<proteinExistence type="predicted"/>
<dbReference type="Gene3D" id="3.30.70.270">
    <property type="match status" value="2"/>
</dbReference>
<dbReference type="GeneID" id="128200802"/>
<evidence type="ECO:0000259" key="3">
    <source>
        <dbReference type="PROSITE" id="PS50878"/>
    </source>
</evidence>
<dbReference type="Gene3D" id="3.30.420.10">
    <property type="entry name" value="Ribonuclease H-like superfamily/Ribonuclease H"/>
    <property type="match status" value="1"/>
</dbReference>
<dbReference type="InterPro" id="IPR012337">
    <property type="entry name" value="RNaseH-like_sf"/>
</dbReference>
<organism evidence="5 6">
    <name type="scientific">Galleria mellonella</name>
    <name type="common">Greater wax moth</name>
    <dbReference type="NCBI Taxonomy" id="7137"/>
    <lineage>
        <taxon>Eukaryota</taxon>
        <taxon>Metazoa</taxon>
        <taxon>Ecdysozoa</taxon>
        <taxon>Arthropoda</taxon>
        <taxon>Hexapoda</taxon>
        <taxon>Insecta</taxon>
        <taxon>Pterygota</taxon>
        <taxon>Neoptera</taxon>
        <taxon>Endopterygota</taxon>
        <taxon>Lepidoptera</taxon>
        <taxon>Glossata</taxon>
        <taxon>Ditrysia</taxon>
        <taxon>Pyraloidea</taxon>
        <taxon>Pyralidae</taxon>
        <taxon>Galleriinae</taxon>
        <taxon>Galleria</taxon>
    </lineage>
</organism>
<evidence type="ECO:0000259" key="4">
    <source>
        <dbReference type="PROSITE" id="PS50994"/>
    </source>
</evidence>
<dbReference type="Pfam" id="PF17921">
    <property type="entry name" value="Integrase_H2C2"/>
    <property type="match status" value="1"/>
</dbReference>
<dbReference type="InterPro" id="IPR001584">
    <property type="entry name" value="Integrase_cat-core"/>
</dbReference>
<evidence type="ECO:0000256" key="1">
    <source>
        <dbReference type="ARBA" id="ARBA00012493"/>
    </source>
</evidence>
<reference evidence="6" key="1">
    <citation type="submission" date="2025-08" db="UniProtKB">
        <authorList>
            <consortium name="RefSeq"/>
        </authorList>
    </citation>
    <scope>IDENTIFICATION</scope>
    <source>
        <tissue evidence="6">Whole larvae</tissue>
    </source>
</reference>
<dbReference type="InterPro" id="IPR041577">
    <property type="entry name" value="RT_RNaseH_2"/>
</dbReference>
<dbReference type="EC" id="2.7.7.49" evidence="1"/>
<feature type="region of interest" description="Disordered" evidence="2">
    <location>
        <begin position="1243"/>
        <end position="1283"/>
    </location>
</feature>
<dbReference type="PANTHER" id="PTHR37984">
    <property type="entry name" value="PROTEIN CBG26694"/>
    <property type="match status" value="1"/>
</dbReference>
<feature type="domain" description="Integrase catalytic" evidence="4">
    <location>
        <begin position="1003"/>
        <end position="1153"/>
    </location>
</feature>
<dbReference type="InterPro" id="IPR050951">
    <property type="entry name" value="Retrovirus_Pol_polyprotein"/>
</dbReference>
<dbReference type="CDD" id="cd09274">
    <property type="entry name" value="RNase_HI_RT_Ty3"/>
    <property type="match status" value="1"/>
</dbReference>
<protein>
    <recommendedName>
        <fullName evidence="1">RNA-directed DNA polymerase</fullName>
        <ecNumber evidence="1">2.7.7.49</ecNumber>
    </recommendedName>
</protein>
<dbReference type="SUPFAM" id="SSF53098">
    <property type="entry name" value="Ribonuclease H-like"/>
    <property type="match status" value="1"/>
</dbReference>
<dbReference type="Pfam" id="PF00665">
    <property type="entry name" value="rve"/>
    <property type="match status" value="1"/>
</dbReference>
<accession>A0ABM3MJ04</accession>
<dbReference type="Gene3D" id="3.10.10.10">
    <property type="entry name" value="HIV Type 1 Reverse Transcriptase, subunit A, domain 1"/>
    <property type="match status" value="1"/>
</dbReference>
<dbReference type="Gene3D" id="2.40.70.10">
    <property type="entry name" value="Acid Proteases"/>
    <property type="match status" value="1"/>
</dbReference>
<dbReference type="InterPro" id="IPR043502">
    <property type="entry name" value="DNA/RNA_pol_sf"/>
</dbReference>
<dbReference type="InterPro" id="IPR043128">
    <property type="entry name" value="Rev_trsase/Diguanyl_cyclase"/>
</dbReference>
<dbReference type="InterPro" id="IPR036397">
    <property type="entry name" value="RNaseH_sf"/>
</dbReference>
<dbReference type="InterPro" id="IPR021109">
    <property type="entry name" value="Peptidase_aspartic_dom_sf"/>
</dbReference>
<dbReference type="Gene3D" id="3.10.20.370">
    <property type="match status" value="1"/>
</dbReference>
<dbReference type="Pfam" id="PF00078">
    <property type="entry name" value="RVT_1"/>
    <property type="match status" value="1"/>
</dbReference>
<keyword evidence="5" id="KW-1185">Reference proteome</keyword>
<sequence>MDVKAVKFDEFNPQTDNWDIYFDRLKFCFEANGVITDSSKRANFFTVCGSRVFETLLALITPRKASEVTFNEIEIVLTKHYSPRPNEISVSFQFYKRDQKHDESAADYIAQLRKLSSGCNFVDLERMLRDRLVCGMRDGRLQYELLKRDKLRYQDVVDAMLSSESAGRDVRMIQVSASVTADTTVAPVLSRTTYTTSPSGSEPMDINAVQSRASIRFCYRCGDRHNGECRFLNAICRYCKKKGHLEKICISKKKNKHNNVNFTEETNDCLNGIYCISNMGRTPPLEVMPFLAEIPVCMQVDTGASYSIVNEQTWHTIHKQMPQNALQPTSLILRTWTETPVQLLGQVTLPVRYRNIAKNLCVIVAKGKGPNLLGRDWLAPLNLTMNINFVSNTEQNGIDTILSKHKEVFKDGLGTYRGQPVTIHIKPGATPKFLKARQVPFALKQRIEMEIDRLENEGVLRQTSFSEWATPVVPIIKKSGEIRLCGDYRSTVNEATESDTYPMPTANEVFAAVAGGKYFTTLDLDRAYTQVTVDDETSKLLTLNTCKGLYTVHRLAFGVKACPGIFQRLMTSLLGGIAGVAVLIDDIIVCGHTLLEMQERLDKVLGRIERAGLRLNKNKCRFAQERVEFLGFVIDAKGIHPAPSKVESITNTPKPKNKRELQAFLGLYNFYERFIPHKATLLEPLHRLLDTRQEWKWTEQEQNAFDTAKRLLTFDLTLVHYDITKPIILTCDSSEYGVGAVLSHVKDNDEFPIAMASRTLHPHERRYSQLDKEATSIMFGITKFQNYLTGRNFSIITDHKPLLGIFNPKKPMPNMISPRLTRIAIALTSHDYEIKYKPGPEIGNADCLSRWPQPVPWELQHQLGEVLLMAETPEDFPYNSEHIARETNRDKILSKVSYYIQRGWPAKETDADIRPFWLHRTELSLQENCILLGCRVVVPSTLRPATLRMLHKTHTGIVQTKALARSYVWWPHLNEDIESLVSGCTKCLENRHMPPKTTHEWITPSRPWSRIHIDFAGPYHNKYFLIIVDAYSRWPEVFMVNNTTTTTVIRLLRTTFATHGLCEVLVSDNGTSFVSGEIKEFLQANNIRHVTTAPYHPATNGLAERMVQTVKDKLKKMDHLSWDIRIPNLLLGLRVTPCSATNKSPAELLMNRHLRTLLDTIHPDSLKHKKTEWQIDHNQHKSHRETNEGQKIMYRNYNNQGPKWLPGVVLQKNGPSNYKIETANGKAINRHIDQLIRYRSRKEEGEEGIAGTSESLEVSNNTDNNVKNHQQEQQESNSQESERIIEIPDSEKWVEILGIPPTSELATPATGKIKNKLNVHSKTPYERPQDLKDNLYLF</sequence>
<dbReference type="RefSeq" id="XP_052751366.1">
    <property type="nucleotide sequence ID" value="XM_052895406.1"/>
</dbReference>